<keyword evidence="2" id="KW-0472">Membrane</keyword>
<evidence type="ECO:0000313" key="3">
    <source>
        <dbReference type="EMBL" id="OLP82629.1"/>
    </source>
</evidence>
<feature type="transmembrane region" description="Helical" evidence="2">
    <location>
        <begin position="95"/>
        <end position="116"/>
    </location>
</feature>
<comment type="caution">
    <text evidence="3">The sequence shown here is derived from an EMBL/GenBank/DDBJ whole genome shotgun (WGS) entry which is preliminary data.</text>
</comment>
<protein>
    <submittedName>
        <fullName evidence="3">Uncharacterized protein</fullName>
    </submittedName>
</protein>
<name>A0A1Q9CI66_SYMMI</name>
<evidence type="ECO:0000256" key="1">
    <source>
        <dbReference type="SAM" id="MobiDB-lite"/>
    </source>
</evidence>
<keyword evidence="4" id="KW-1185">Reference proteome</keyword>
<keyword evidence="2" id="KW-1133">Transmembrane helix</keyword>
<dbReference type="EMBL" id="LSRX01001178">
    <property type="protein sequence ID" value="OLP82629.1"/>
    <property type="molecule type" value="Genomic_DNA"/>
</dbReference>
<gene>
    <name evidence="3" type="ORF">AK812_SmicGene36708</name>
</gene>
<evidence type="ECO:0000256" key="2">
    <source>
        <dbReference type="SAM" id="Phobius"/>
    </source>
</evidence>
<reference evidence="3 4" key="1">
    <citation type="submission" date="2016-02" db="EMBL/GenBank/DDBJ databases">
        <title>Genome analysis of coral dinoflagellate symbionts highlights evolutionary adaptations to a symbiotic lifestyle.</title>
        <authorList>
            <person name="Aranda M."/>
            <person name="Li Y."/>
            <person name="Liew Y.J."/>
            <person name="Baumgarten S."/>
            <person name="Simakov O."/>
            <person name="Wilson M."/>
            <person name="Piel J."/>
            <person name="Ashoor H."/>
            <person name="Bougouffa S."/>
            <person name="Bajic V.B."/>
            <person name="Ryu T."/>
            <person name="Ravasi T."/>
            <person name="Bayer T."/>
            <person name="Micklem G."/>
            <person name="Kim H."/>
            <person name="Bhak J."/>
            <person name="Lajeunesse T.C."/>
            <person name="Voolstra C.R."/>
        </authorList>
    </citation>
    <scope>NUCLEOTIDE SEQUENCE [LARGE SCALE GENOMIC DNA]</scope>
    <source>
        <strain evidence="3 4">CCMP2467</strain>
    </source>
</reference>
<proteinExistence type="predicted"/>
<dbReference type="AlphaFoldDB" id="A0A1Q9CI66"/>
<sequence length="404" mass="42798">MAPRQGGSPMQNCGGGGQRGLGKMRLGSAALVAAGASVLLMCSVAVRTTDSVKEGLSFLWPVSFCLQRLPHLSDRHEAPALRRSARSSQVQGGSLAVPLTAAGASLVAVGVLRARGPRARTGMLRRALEDEGKLGKAMAEGKLEKVLHMLKSSSSHPALSPRAMAVRSMLALVFPLLSSAQGGDYMSQYAAPYQHYMQAGSSGGSGGSGYQQYYKKYMSQYGSGAAGGYEKFMSKYAGDYASKYMPSGSADESSEDAGKPLSFAAAEEDGSSSAAKSKKDSPSGSQNGPGFEKYMDYSKYTQGHGSQGSQGGDYKQYLDYSKYTQGHGSQGGDFKQYMQSYGGDYSSKYTQGQGSQGGDYKQYLDYSKYTQGHGSQGGDFKQYMQSYGGDYSSKYTQGQGSQAL</sequence>
<dbReference type="Proteomes" id="UP000186817">
    <property type="component" value="Unassembled WGS sequence"/>
</dbReference>
<organism evidence="3 4">
    <name type="scientific">Symbiodinium microadriaticum</name>
    <name type="common">Dinoflagellate</name>
    <name type="synonym">Zooxanthella microadriatica</name>
    <dbReference type="NCBI Taxonomy" id="2951"/>
    <lineage>
        <taxon>Eukaryota</taxon>
        <taxon>Sar</taxon>
        <taxon>Alveolata</taxon>
        <taxon>Dinophyceae</taxon>
        <taxon>Suessiales</taxon>
        <taxon>Symbiodiniaceae</taxon>
        <taxon>Symbiodinium</taxon>
    </lineage>
</organism>
<dbReference type="OrthoDB" id="444373at2759"/>
<keyword evidence="2" id="KW-0812">Transmembrane</keyword>
<feature type="region of interest" description="Disordered" evidence="1">
    <location>
        <begin position="265"/>
        <end position="313"/>
    </location>
</feature>
<accession>A0A1Q9CI66</accession>
<evidence type="ECO:0000313" key="4">
    <source>
        <dbReference type="Proteomes" id="UP000186817"/>
    </source>
</evidence>
<feature type="transmembrane region" description="Helical" evidence="2">
    <location>
        <begin position="26"/>
        <end position="46"/>
    </location>
</feature>